<dbReference type="AlphaFoldDB" id="A0A6B9G3B6"/>
<geneLocation type="plasmid" evidence="3">
    <name>pne1b</name>
</geneLocation>
<feature type="transmembrane region" description="Helical" evidence="1">
    <location>
        <begin position="43"/>
        <end position="63"/>
    </location>
</feature>
<keyword evidence="1" id="KW-0472">Membrane</keyword>
<keyword evidence="2" id="KW-0614">Plasmid</keyword>
<evidence type="ECO:0000256" key="1">
    <source>
        <dbReference type="SAM" id="Phobius"/>
    </source>
</evidence>
<dbReference type="EMBL" id="CP024770">
    <property type="protein sequence ID" value="QGY31974.1"/>
    <property type="molecule type" value="Genomic_DNA"/>
</dbReference>
<feature type="transmembrane region" description="Helical" evidence="1">
    <location>
        <begin position="69"/>
        <end position="86"/>
    </location>
</feature>
<name>A0A6B9G3B6_PANCY</name>
<gene>
    <name evidence="2" type="ORF">CUN67_23505</name>
</gene>
<organism evidence="2 3">
    <name type="scientific">Pantoea cypripedii</name>
    <name type="common">Pectobacterium cypripedii</name>
    <name type="synonym">Erwinia cypripedii</name>
    <dbReference type="NCBI Taxonomy" id="55209"/>
    <lineage>
        <taxon>Bacteria</taxon>
        <taxon>Pseudomonadati</taxon>
        <taxon>Pseudomonadota</taxon>
        <taxon>Gammaproteobacteria</taxon>
        <taxon>Enterobacterales</taxon>
        <taxon>Erwiniaceae</taxon>
        <taxon>Pantoea</taxon>
    </lineage>
</organism>
<keyword evidence="1" id="KW-0812">Transmembrane</keyword>
<accession>A0A6B9G3B6</accession>
<reference evidence="2 3" key="1">
    <citation type="submission" date="2017-11" db="EMBL/GenBank/DDBJ databases">
        <title>Genome sequence of Pantoea cypripedii NE1.</title>
        <authorList>
            <person name="Nascimento F.X."/>
        </authorList>
    </citation>
    <scope>NUCLEOTIDE SEQUENCE [LARGE SCALE GENOMIC DNA]</scope>
    <source>
        <strain evidence="2 3">NE1</strain>
        <plasmid evidence="3">pne1b</plasmid>
    </source>
</reference>
<dbReference type="RefSeq" id="WP_208717872.1">
    <property type="nucleotide sequence ID" value="NZ_CP024770.1"/>
</dbReference>
<dbReference type="Proteomes" id="UP000502005">
    <property type="component" value="Plasmid pNE1B"/>
</dbReference>
<keyword evidence="1" id="KW-1133">Transmembrane helix</keyword>
<proteinExistence type="predicted"/>
<protein>
    <submittedName>
        <fullName evidence="2">Uncharacterized protein</fullName>
    </submittedName>
</protein>
<evidence type="ECO:0000313" key="3">
    <source>
        <dbReference type="Proteomes" id="UP000502005"/>
    </source>
</evidence>
<evidence type="ECO:0000313" key="2">
    <source>
        <dbReference type="EMBL" id="QGY31974.1"/>
    </source>
</evidence>
<sequence>MKISEEQLLQSGFTCNDLQKLKRYLVKKELTLDMVVSDLSRRFQAAVCLTIGIVAIYIAILLLASRENIISTGIAMIFAFLVVWFFQPPILAWKSWCFQKKCLSGKSHP</sequence>